<evidence type="ECO:0000313" key="3">
    <source>
        <dbReference type="Proteomes" id="UP000799771"/>
    </source>
</evidence>
<proteinExistence type="predicted"/>
<dbReference type="Pfam" id="PF00069">
    <property type="entry name" value="Pkinase"/>
    <property type="match status" value="1"/>
</dbReference>
<dbReference type="InterPro" id="IPR011009">
    <property type="entry name" value="Kinase-like_dom_sf"/>
</dbReference>
<feature type="domain" description="Protein kinase" evidence="1">
    <location>
        <begin position="231"/>
        <end position="569"/>
    </location>
</feature>
<dbReference type="SUPFAM" id="SSF56112">
    <property type="entry name" value="Protein kinase-like (PK-like)"/>
    <property type="match status" value="1"/>
</dbReference>
<dbReference type="PROSITE" id="PS50011">
    <property type="entry name" value="PROTEIN_KINASE_DOM"/>
    <property type="match status" value="1"/>
</dbReference>
<dbReference type="GO" id="GO:0004674">
    <property type="term" value="F:protein serine/threonine kinase activity"/>
    <property type="evidence" value="ECO:0007669"/>
    <property type="project" value="TreeGrafter"/>
</dbReference>
<reference evidence="2" key="1">
    <citation type="journal article" date="2020" name="Stud. Mycol.">
        <title>101 Dothideomycetes genomes: a test case for predicting lifestyles and emergence of pathogens.</title>
        <authorList>
            <person name="Haridas S."/>
            <person name="Albert R."/>
            <person name="Binder M."/>
            <person name="Bloem J."/>
            <person name="Labutti K."/>
            <person name="Salamov A."/>
            <person name="Andreopoulos B."/>
            <person name="Baker S."/>
            <person name="Barry K."/>
            <person name="Bills G."/>
            <person name="Bluhm B."/>
            <person name="Cannon C."/>
            <person name="Castanera R."/>
            <person name="Culley D."/>
            <person name="Daum C."/>
            <person name="Ezra D."/>
            <person name="Gonzalez J."/>
            <person name="Henrissat B."/>
            <person name="Kuo A."/>
            <person name="Liang C."/>
            <person name="Lipzen A."/>
            <person name="Lutzoni F."/>
            <person name="Magnuson J."/>
            <person name="Mondo S."/>
            <person name="Nolan M."/>
            <person name="Ohm R."/>
            <person name="Pangilinan J."/>
            <person name="Park H.-J."/>
            <person name="Ramirez L."/>
            <person name="Alfaro M."/>
            <person name="Sun H."/>
            <person name="Tritt A."/>
            <person name="Yoshinaga Y."/>
            <person name="Zwiers L.-H."/>
            <person name="Turgeon B."/>
            <person name="Goodwin S."/>
            <person name="Spatafora J."/>
            <person name="Crous P."/>
            <person name="Grigoriev I."/>
        </authorList>
    </citation>
    <scope>NUCLEOTIDE SEQUENCE</scope>
    <source>
        <strain evidence="2">CBS 119687</strain>
    </source>
</reference>
<dbReference type="PANTHER" id="PTHR24359">
    <property type="entry name" value="SERINE/THREONINE-PROTEIN KINASE SBK1"/>
    <property type="match status" value="1"/>
</dbReference>
<dbReference type="Gene3D" id="3.30.200.20">
    <property type="entry name" value="Phosphorylase Kinase, domain 1"/>
    <property type="match status" value="1"/>
</dbReference>
<evidence type="ECO:0000313" key="2">
    <source>
        <dbReference type="EMBL" id="KAF2134963.1"/>
    </source>
</evidence>
<dbReference type="EMBL" id="ML977497">
    <property type="protein sequence ID" value="KAF2134963.1"/>
    <property type="molecule type" value="Genomic_DNA"/>
</dbReference>
<dbReference type="AlphaFoldDB" id="A0A6A6AUS7"/>
<dbReference type="PANTHER" id="PTHR24359:SF37">
    <property type="entry name" value="PROTEIN KINASE DOMAIN-CONTAINING PROTEIN"/>
    <property type="match status" value="1"/>
</dbReference>
<keyword evidence="2" id="KW-0418">Kinase</keyword>
<organism evidence="2 3">
    <name type="scientific">Dothidotthia symphoricarpi CBS 119687</name>
    <dbReference type="NCBI Taxonomy" id="1392245"/>
    <lineage>
        <taxon>Eukaryota</taxon>
        <taxon>Fungi</taxon>
        <taxon>Dikarya</taxon>
        <taxon>Ascomycota</taxon>
        <taxon>Pezizomycotina</taxon>
        <taxon>Dothideomycetes</taxon>
        <taxon>Pleosporomycetidae</taxon>
        <taxon>Pleosporales</taxon>
        <taxon>Dothidotthiaceae</taxon>
        <taxon>Dothidotthia</taxon>
    </lineage>
</organism>
<dbReference type="OrthoDB" id="1046782at2759"/>
<keyword evidence="2" id="KW-0808">Transferase</keyword>
<dbReference type="Gene3D" id="1.10.510.10">
    <property type="entry name" value="Transferase(Phosphotransferase) domain 1"/>
    <property type="match status" value="1"/>
</dbReference>
<accession>A0A6A6AUS7</accession>
<name>A0A6A6AUS7_9PLEO</name>
<keyword evidence="3" id="KW-1185">Reference proteome</keyword>
<protein>
    <submittedName>
        <fullName evidence="2">Kinase-like protein</fullName>
    </submittedName>
</protein>
<dbReference type="CDD" id="cd00180">
    <property type="entry name" value="PKc"/>
    <property type="match status" value="1"/>
</dbReference>
<dbReference type="GeneID" id="54411565"/>
<gene>
    <name evidence="2" type="ORF">P153DRAFT_392259</name>
</gene>
<dbReference type="Proteomes" id="UP000799771">
    <property type="component" value="Unassembled WGS sequence"/>
</dbReference>
<dbReference type="RefSeq" id="XP_033529350.1">
    <property type="nucleotide sequence ID" value="XM_033671133.1"/>
</dbReference>
<evidence type="ECO:0000259" key="1">
    <source>
        <dbReference type="PROSITE" id="PS50011"/>
    </source>
</evidence>
<sequence>MPILPVAMENPDIVVEDFSTDIQYESDQIEDSWESESTNVWENHIDNNDLEDRQKNLLGHKRLGYVLHESACKHEDSNIRRFWSPKVLDELMTLERIVEELNTYQADSSIGPLKTNDSVHALALTIRSHHRNIFVILTLLNKGQCIEQLIDEGIRDEHLPLIESMSQSRLYRRGRLRQEVSYFSKHWETYEREAFAKEQYRLMPIVLDMQPDGTVKHKTFNSRVVLPFVKQSGSGELEQGGYGVVKRVMVHPDCHRFQDVLQSIQTDDNFALKMLLQTPKQKQSEQTIAFWGEVEMLKRFTGFSHDHLVTLLMTWTINHQYYLLFPLAGCDLDQYWLKYPQPIVDFDNVRWISKQILGMTSALKSIHDPSSNTLHPPQECRYGKHGDLKPDNVLWYQSPTDERGILVLADLGLSTLNSILSRSNNSNNNMHFTPMYRSPECDLQGGKISRSYDIWTFGCLLLELVCWALGGQEARTEFSKDRMSPYLTGTCSDIFFDIQEKKGGGHVVLVKKQVTEHIAKLHEHENCSEYFHDLLYLIEEEMVVTLSVNKDRITAVDLFKRMERMHSKVTDYGSDYAKLHRRKSRPAVLYDPVDAVFKSRVRKGLQNTNLVIHKGTSQKAKSTQELEELDDDWVVIRDTELDGWNRNK</sequence>
<dbReference type="InterPro" id="IPR000719">
    <property type="entry name" value="Prot_kinase_dom"/>
</dbReference>
<dbReference type="GO" id="GO:0005524">
    <property type="term" value="F:ATP binding"/>
    <property type="evidence" value="ECO:0007669"/>
    <property type="project" value="InterPro"/>
</dbReference>
<dbReference type="SMART" id="SM00220">
    <property type="entry name" value="S_TKc"/>
    <property type="match status" value="1"/>
</dbReference>